<keyword evidence="1" id="KW-0560">Oxidoreductase</keyword>
<name>T1A8M4_9ZZZZ</name>
<dbReference type="GO" id="GO:0051287">
    <property type="term" value="F:NAD binding"/>
    <property type="evidence" value="ECO:0007669"/>
    <property type="project" value="InterPro"/>
</dbReference>
<accession>T1A8M4</accession>
<sequence>RLYNHAAAMAAIAQATGLSVGQAQAEIALEQFLRLNLAAGGHRYLFGLLAIGGVSRPLDTVAISEQLPVARDELRRVSDALMTTNSFLDRLEACGVVTPEAAGRLGVVGPVARASGQNLDCRRDHPVVPYAGRRIGVPVRQAGDVLSRTQVMIDEVEESARLVAELVG</sequence>
<gene>
    <name evidence="3" type="ORF">B2A_05022</name>
</gene>
<dbReference type="PANTHER" id="PTHR43485:SF1">
    <property type="entry name" value="FORMATE HYDROGENLYASE SUBUNIT 5-RELATED"/>
    <property type="match status" value="1"/>
</dbReference>
<dbReference type="InterPro" id="IPR029014">
    <property type="entry name" value="NiFe-Hase_large"/>
</dbReference>
<dbReference type="Pfam" id="PF00346">
    <property type="entry name" value="Complex1_49kDa"/>
    <property type="match status" value="1"/>
</dbReference>
<organism evidence="3">
    <name type="scientific">mine drainage metagenome</name>
    <dbReference type="NCBI Taxonomy" id="410659"/>
    <lineage>
        <taxon>unclassified sequences</taxon>
        <taxon>metagenomes</taxon>
        <taxon>ecological metagenomes</taxon>
    </lineage>
</organism>
<dbReference type="GO" id="GO:0048038">
    <property type="term" value="F:quinone binding"/>
    <property type="evidence" value="ECO:0007669"/>
    <property type="project" value="InterPro"/>
</dbReference>
<feature type="non-terminal residue" evidence="3">
    <location>
        <position position="1"/>
    </location>
</feature>
<reference evidence="3" key="2">
    <citation type="journal article" date="2014" name="ISME J.">
        <title>Microbial stratification in low pH oxic and suboxic macroscopic growths along an acid mine drainage.</title>
        <authorList>
            <person name="Mendez-Garcia C."/>
            <person name="Mesa V."/>
            <person name="Sprenger R.R."/>
            <person name="Richter M."/>
            <person name="Diez M.S."/>
            <person name="Solano J."/>
            <person name="Bargiela R."/>
            <person name="Golyshina O.V."/>
            <person name="Manteca A."/>
            <person name="Ramos J.L."/>
            <person name="Gallego J.R."/>
            <person name="Llorente I."/>
            <person name="Martins Dos Santos V.A."/>
            <person name="Jensen O.N."/>
            <person name="Pelaez A.I."/>
            <person name="Sanchez J."/>
            <person name="Ferrer M."/>
        </authorList>
    </citation>
    <scope>NUCLEOTIDE SEQUENCE</scope>
</reference>
<protein>
    <submittedName>
        <fullName evidence="3">NADH dehydrogenase (Ubiquinone) 30 kDa subunit</fullName>
    </submittedName>
</protein>
<dbReference type="GO" id="GO:0016651">
    <property type="term" value="F:oxidoreductase activity, acting on NAD(P)H"/>
    <property type="evidence" value="ECO:0007669"/>
    <property type="project" value="InterPro"/>
</dbReference>
<evidence type="ECO:0000259" key="2">
    <source>
        <dbReference type="Pfam" id="PF00346"/>
    </source>
</evidence>
<dbReference type="InterPro" id="IPR052197">
    <property type="entry name" value="ComplexI_49kDa-like"/>
</dbReference>
<reference evidence="3" key="1">
    <citation type="submission" date="2013-08" db="EMBL/GenBank/DDBJ databases">
        <authorList>
            <person name="Mendez C."/>
            <person name="Richter M."/>
            <person name="Ferrer M."/>
            <person name="Sanchez J."/>
        </authorList>
    </citation>
    <scope>NUCLEOTIDE SEQUENCE</scope>
</reference>
<dbReference type="Gene3D" id="1.10.645.10">
    <property type="entry name" value="Cytochrome-c3 Hydrogenase, chain B"/>
    <property type="match status" value="1"/>
</dbReference>
<feature type="non-terminal residue" evidence="3">
    <location>
        <position position="168"/>
    </location>
</feature>
<dbReference type="AlphaFoldDB" id="T1A8M4"/>
<comment type="caution">
    <text evidence="3">The sequence shown here is derived from an EMBL/GenBank/DDBJ whole genome shotgun (WGS) entry which is preliminary data.</text>
</comment>
<evidence type="ECO:0000313" key="3">
    <source>
        <dbReference type="EMBL" id="EQD57001.1"/>
    </source>
</evidence>
<feature type="domain" description="NADH-quinone oxidoreductase subunit D" evidence="2">
    <location>
        <begin position="30"/>
        <end position="166"/>
    </location>
</feature>
<evidence type="ECO:0000256" key="1">
    <source>
        <dbReference type="ARBA" id="ARBA00023002"/>
    </source>
</evidence>
<dbReference type="SUPFAM" id="SSF56762">
    <property type="entry name" value="HydB/Nqo4-like"/>
    <property type="match status" value="1"/>
</dbReference>
<proteinExistence type="predicted"/>
<dbReference type="InterPro" id="IPR001135">
    <property type="entry name" value="NADH_Q_OxRdtase_suD"/>
</dbReference>
<keyword evidence="3" id="KW-0830">Ubiquinone</keyword>
<dbReference type="PANTHER" id="PTHR43485">
    <property type="entry name" value="HYDROGENASE-4 COMPONENT G"/>
    <property type="match status" value="1"/>
</dbReference>
<dbReference type="EMBL" id="AUZZ01003440">
    <property type="protein sequence ID" value="EQD57001.1"/>
    <property type="molecule type" value="Genomic_DNA"/>
</dbReference>